<keyword evidence="2" id="KW-1185">Reference proteome</keyword>
<dbReference type="Proteomes" id="UP000242715">
    <property type="component" value="Unassembled WGS sequence"/>
</dbReference>
<dbReference type="EMBL" id="DF973182">
    <property type="protein sequence ID" value="GAU18393.1"/>
    <property type="molecule type" value="Genomic_DNA"/>
</dbReference>
<proteinExistence type="predicted"/>
<name>A0A2Z6M891_TRISU</name>
<dbReference type="AlphaFoldDB" id="A0A2Z6M891"/>
<evidence type="ECO:0000313" key="2">
    <source>
        <dbReference type="Proteomes" id="UP000242715"/>
    </source>
</evidence>
<sequence>MNYAFDTSLATGASMQMNKCSLPHTYVPFYEVINLAILYLAKHTYDSVSKRLLNTLQNIHMTQVRPNTASSIEENGHRIESH</sequence>
<accession>A0A2Z6M891</accession>
<evidence type="ECO:0000313" key="1">
    <source>
        <dbReference type="EMBL" id="GAU18393.1"/>
    </source>
</evidence>
<protein>
    <submittedName>
        <fullName evidence="1">Uncharacterized protein</fullName>
    </submittedName>
</protein>
<gene>
    <name evidence="1" type="ORF">TSUD_202820</name>
</gene>
<organism evidence="1 2">
    <name type="scientific">Trifolium subterraneum</name>
    <name type="common">Subterranean clover</name>
    <dbReference type="NCBI Taxonomy" id="3900"/>
    <lineage>
        <taxon>Eukaryota</taxon>
        <taxon>Viridiplantae</taxon>
        <taxon>Streptophyta</taxon>
        <taxon>Embryophyta</taxon>
        <taxon>Tracheophyta</taxon>
        <taxon>Spermatophyta</taxon>
        <taxon>Magnoliopsida</taxon>
        <taxon>eudicotyledons</taxon>
        <taxon>Gunneridae</taxon>
        <taxon>Pentapetalae</taxon>
        <taxon>rosids</taxon>
        <taxon>fabids</taxon>
        <taxon>Fabales</taxon>
        <taxon>Fabaceae</taxon>
        <taxon>Papilionoideae</taxon>
        <taxon>50 kb inversion clade</taxon>
        <taxon>NPAAA clade</taxon>
        <taxon>Hologalegina</taxon>
        <taxon>IRL clade</taxon>
        <taxon>Trifolieae</taxon>
        <taxon>Trifolium</taxon>
    </lineage>
</organism>
<reference evidence="2" key="1">
    <citation type="journal article" date="2017" name="Front. Plant Sci.">
        <title>Climate Clever Clovers: New Paradigm to Reduce the Environmental Footprint of Ruminants by Breeding Low Methanogenic Forages Utilizing Haplotype Variation.</title>
        <authorList>
            <person name="Kaur P."/>
            <person name="Appels R."/>
            <person name="Bayer P.E."/>
            <person name="Keeble-Gagnere G."/>
            <person name="Wang J."/>
            <person name="Hirakawa H."/>
            <person name="Shirasawa K."/>
            <person name="Vercoe P."/>
            <person name="Stefanova K."/>
            <person name="Durmic Z."/>
            <person name="Nichols P."/>
            <person name="Revell C."/>
            <person name="Isobe S.N."/>
            <person name="Edwards D."/>
            <person name="Erskine W."/>
        </authorList>
    </citation>
    <scope>NUCLEOTIDE SEQUENCE [LARGE SCALE GENOMIC DNA]</scope>
    <source>
        <strain evidence="2">cv. Daliak</strain>
    </source>
</reference>